<dbReference type="VEuPathDB" id="FungiDB:Z519_08359"/>
<dbReference type="HOGENOM" id="CLU_1643487_0_0_1"/>
<name>A0A0D2HDU8_CLAB1</name>
<evidence type="ECO:0000313" key="3">
    <source>
        <dbReference type="Proteomes" id="UP000053789"/>
    </source>
</evidence>
<dbReference type="Proteomes" id="UP000053789">
    <property type="component" value="Unassembled WGS sequence"/>
</dbReference>
<reference evidence="2" key="1">
    <citation type="submission" date="2015-01" db="EMBL/GenBank/DDBJ databases">
        <title>The Genome Sequence of Cladophialophora bantiana CBS 173.52.</title>
        <authorList>
            <consortium name="The Broad Institute Genomics Platform"/>
            <person name="Cuomo C."/>
            <person name="de Hoog S."/>
            <person name="Gorbushina A."/>
            <person name="Stielow B."/>
            <person name="Teixiera M."/>
            <person name="Abouelleil A."/>
            <person name="Chapman S.B."/>
            <person name="Priest M."/>
            <person name="Young S.K."/>
            <person name="Wortman J."/>
            <person name="Nusbaum C."/>
            <person name="Birren B."/>
        </authorList>
    </citation>
    <scope>NUCLEOTIDE SEQUENCE [LARGE SCALE GENOMIC DNA]</scope>
    <source>
        <strain evidence="2">CBS 173.52</strain>
    </source>
</reference>
<feature type="compositionally biased region" description="Basic and acidic residues" evidence="1">
    <location>
        <begin position="137"/>
        <end position="146"/>
    </location>
</feature>
<sequence length="161" mass="18093">MQILVSNTSPAARRGDTGVHLAIRQDYPFDGAPPGDPIVRIQIAFYGFAEKLDNEIEYLAKAAMGDLQTRVPHSVNWPPGMMALALEHELGPVVEQRARTVFPSFAMPEISLEREIALESMTCYYEEHYPSSAKPRSGPERQREEDNTWSSHSIRLSTPRP</sequence>
<organism evidence="2 3">
    <name type="scientific">Cladophialophora bantiana (strain ATCC 10958 / CBS 173.52 / CDC B-1940 / NIH 8579)</name>
    <name type="common">Xylohypha bantiana</name>
    <dbReference type="NCBI Taxonomy" id="1442370"/>
    <lineage>
        <taxon>Eukaryota</taxon>
        <taxon>Fungi</taxon>
        <taxon>Dikarya</taxon>
        <taxon>Ascomycota</taxon>
        <taxon>Pezizomycotina</taxon>
        <taxon>Eurotiomycetes</taxon>
        <taxon>Chaetothyriomycetidae</taxon>
        <taxon>Chaetothyriales</taxon>
        <taxon>Herpotrichiellaceae</taxon>
        <taxon>Cladophialophora</taxon>
    </lineage>
</organism>
<gene>
    <name evidence="2" type="ORF">Z519_08359</name>
</gene>
<keyword evidence="3" id="KW-1185">Reference proteome</keyword>
<evidence type="ECO:0000313" key="2">
    <source>
        <dbReference type="EMBL" id="KIW91463.1"/>
    </source>
</evidence>
<feature type="compositionally biased region" description="Polar residues" evidence="1">
    <location>
        <begin position="148"/>
        <end position="161"/>
    </location>
</feature>
<dbReference type="GeneID" id="27701287"/>
<dbReference type="AlphaFoldDB" id="A0A0D2HDU8"/>
<evidence type="ECO:0000256" key="1">
    <source>
        <dbReference type="SAM" id="MobiDB-lite"/>
    </source>
</evidence>
<accession>A0A0D2HDU8</accession>
<proteinExistence type="predicted"/>
<dbReference type="EMBL" id="KN846991">
    <property type="protein sequence ID" value="KIW91463.1"/>
    <property type="molecule type" value="Genomic_DNA"/>
</dbReference>
<protein>
    <submittedName>
        <fullName evidence="2">Uncharacterized protein</fullName>
    </submittedName>
</protein>
<feature type="region of interest" description="Disordered" evidence="1">
    <location>
        <begin position="129"/>
        <end position="161"/>
    </location>
</feature>
<dbReference type="RefSeq" id="XP_016618132.1">
    <property type="nucleotide sequence ID" value="XM_016766087.1"/>
</dbReference>